<dbReference type="EMBL" id="WOWR01000045">
    <property type="protein sequence ID" value="KAF0252197.1"/>
    <property type="molecule type" value="Genomic_DNA"/>
</dbReference>
<dbReference type="Pfam" id="PF05621">
    <property type="entry name" value="TniB"/>
    <property type="match status" value="1"/>
</dbReference>
<organism evidence="1 2">
    <name type="scientific">Pseudomonas putida</name>
    <name type="common">Arthrobacter siderocapsulatus</name>
    <dbReference type="NCBI Taxonomy" id="303"/>
    <lineage>
        <taxon>Bacteria</taxon>
        <taxon>Pseudomonadati</taxon>
        <taxon>Pseudomonadota</taxon>
        <taxon>Gammaproteobacteria</taxon>
        <taxon>Pseudomonadales</taxon>
        <taxon>Pseudomonadaceae</taxon>
        <taxon>Pseudomonas</taxon>
    </lineage>
</organism>
<dbReference type="InterPro" id="IPR027417">
    <property type="entry name" value="P-loop_NTPase"/>
</dbReference>
<sequence>MPYEHLDESRRFAMELSDRDRMDFMRKDVVISTEHLRNVQTIAYNMIHIPRGYMEAPCLIVTASSNYGKSTICNAVRGLHQDWCRKIRYVNFVRDTKNTRVRPRPGEKLMGALGLDPGKAGVDIKIITDYCLANDVRAIFMDEFQDSVLQLSNQEQLAFLSMLRGMCGPPLYMSFFVFGVSEALNALSFDPQYERRFEKYEVTRWQQSDSEYLNFLDTWESIMPLAFPSRLSSAELSTEIYLKTEGVIGRICDLLKAAGAYAISSGTEKITIEILQQAGKSKWLQELPAE</sequence>
<reference evidence="1 2" key="1">
    <citation type="submission" date="2019-12" db="EMBL/GenBank/DDBJ databases">
        <authorList>
            <person name="Woiski C."/>
        </authorList>
    </citation>
    <scope>NUCLEOTIDE SEQUENCE [LARGE SCALE GENOMIC DNA]</scope>
    <source>
        <strain evidence="1 2">BOE100</strain>
    </source>
</reference>
<dbReference type="Proteomes" id="UP000442695">
    <property type="component" value="Unassembled WGS sequence"/>
</dbReference>
<comment type="caution">
    <text evidence="1">The sequence shown here is derived from an EMBL/GenBank/DDBJ whole genome shotgun (WGS) entry which is preliminary data.</text>
</comment>
<protein>
    <submittedName>
        <fullName evidence="1">Transposase</fullName>
    </submittedName>
</protein>
<evidence type="ECO:0000313" key="1">
    <source>
        <dbReference type="EMBL" id="KAF0252197.1"/>
    </source>
</evidence>
<accession>A0A7V8J2A9</accession>
<proteinExistence type="predicted"/>
<dbReference type="InterPro" id="IPR008868">
    <property type="entry name" value="TniB"/>
</dbReference>
<gene>
    <name evidence="1" type="ORF">GN299_24760</name>
</gene>
<dbReference type="AlphaFoldDB" id="A0A7V8J2A9"/>
<name>A0A7V8J2A9_PSEPU</name>
<evidence type="ECO:0000313" key="2">
    <source>
        <dbReference type="Proteomes" id="UP000442695"/>
    </source>
</evidence>
<dbReference type="SUPFAM" id="SSF52540">
    <property type="entry name" value="P-loop containing nucleoside triphosphate hydrolases"/>
    <property type="match status" value="1"/>
</dbReference>